<dbReference type="eggNOG" id="ENOG502RADN">
    <property type="taxonomic scope" value="Eukaryota"/>
</dbReference>
<protein>
    <recommendedName>
        <fullName evidence="4">Cytidine deaminase</fullName>
    </recommendedName>
</protein>
<evidence type="ECO:0008006" key="4">
    <source>
        <dbReference type="Google" id="ProtNLM"/>
    </source>
</evidence>
<dbReference type="VEuPathDB" id="CryptoDB:GNI_144500"/>
<dbReference type="SUPFAM" id="SSF53927">
    <property type="entry name" value="Cytidine deaminase-like"/>
    <property type="match status" value="1"/>
</dbReference>
<dbReference type="OMA" id="CEFQITS"/>
<comment type="caution">
    <text evidence="2">The sequence shown here is derived from an EMBL/GenBank/DDBJ whole genome shotgun (WGS) entry which is preliminary data.</text>
</comment>
<dbReference type="GeneID" id="22915111"/>
<dbReference type="Gene3D" id="3.40.140.10">
    <property type="entry name" value="Cytidine Deaminase, domain 2"/>
    <property type="match status" value="1"/>
</dbReference>
<feature type="region of interest" description="Disordered" evidence="1">
    <location>
        <begin position="231"/>
        <end position="269"/>
    </location>
</feature>
<dbReference type="RefSeq" id="XP_011134134.1">
    <property type="nucleotide sequence ID" value="XM_011135832.1"/>
</dbReference>
<name>A0A023AZW5_GRENI</name>
<dbReference type="Pfam" id="PF14421">
    <property type="entry name" value="LmjF365940-deam"/>
    <property type="match status" value="2"/>
</dbReference>
<dbReference type="InterPro" id="IPR016193">
    <property type="entry name" value="Cytidine_deaminase-like"/>
</dbReference>
<proteinExistence type="predicted"/>
<gene>
    <name evidence="2" type="ORF">GNI_144500</name>
</gene>
<dbReference type="OrthoDB" id="40021at2759"/>
<evidence type="ECO:0000256" key="1">
    <source>
        <dbReference type="SAM" id="MobiDB-lite"/>
    </source>
</evidence>
<organism evidence="2 3">
    <name type="scientific">Gregarina niphandrodes</name>
    <name type="common">Septate eugregarine</name>
    <dbReference type="NCBI Taxonomy" id="110365"/>
    <lineage>
        <taxon>Eukaryota</taxon>
        <taxon>Sar</taxon>
        <taxon>Alveolata</taxon>
        <taxon>Apicomplexa</taxon>
        <taxon>Conoidasida</taxon>
        <taxon>Gregarinasina</taxon>
        <taxon>Eugregarinorida</taxon>
        <taxon>Gregarinidae</taxon>
        <taxon>Gregarina</taxon>
    </lineage>
</organism>
<reference evidence="2" key="1">
    <citation type="submission" date="2013-12" db="EMBL/GenBank/DDBJ databases">
        <authorList>
            <person name="Omoto C.K."/>
            <person name="Sibley D."/>
            <person name="Venepally P."/>
            <person name="Hadjithomas M."/>
            <person name="Karamycheva S."/>
            <person name="Brunk B."/>
            <person name="Roos D."/>
            <person name="Caler E."/>
            <person name="Lorenzi H."/>
        </authorList>
    </citation>
    <scope>NUCLEOTIDE SEQUENCE</scope>
</reference>
<dbReference type="InterPro" id="IPR032723">
    <property type="entry name" value="Deaminase_LmjF365940"/>
</dbReference>
<evidence type="ECO:0000313" key="2">
    <source>
        <dbReference type="EMBL" id="EZG44714.1"/>
    </source>
</evidence>
<dbReference type="Proteomes" id="UP000019763">
    <property type="component" value="Unassembled WGS sequence"/>
</dbReference>
<sequence>MHPAVVAAKPPTWRVTKEYWLLRQYQDLPEDTKFLVGHMRQFAQDYQAAKPDTYWHRKSGQVVLAVLLLRIHGKLQTVRGINSELSLPSGSVCAERAAIAAALAQHLSIARSDFVSIAVLAPNNANPIKPCGVCSEWIKKIEEACPTFSVITFTSTAMDELLEYSSVTVSEEVIDHVPDHLKGNWICKCGFQLNRAQQVYCSHCKQFRFRFKSHLQQTRVLVLKAVKHENYPNAETPRPSNGLEASPVPPTTNWLTASDEEASEEVRRTRRRGSLDLSQLCQQVVEATGLAEEVTLKTLKDLLSLQFIARPEGSCEFQITSLGSDFLEATQRLA</sequence>
<dbReference type="GO" id="GO:0003824">
    <property type="term" value="F:catalytic activity"/>
    <property type="evidence" value="ECO:0007669"/>
    <property type="project" value="InterPro"/>
</dbReference>
<keyword evidence="3" id="KW-1185">Reference proteome</keyword>
<accession>A0A023AZW5</accession>
<dbReference type="AlphaFoldDB" id="A0A023AZW5"/>
<evidence type="ECO:0000313" key="3">
    <source>
        <dbReference type="Proteomes" id="UP000019763"/>
    </source>
</evidence>
<dbReference type="EMBL" id="AFNH02001069">
    <property type="protein sequence ID" value="EZG44714.1"/>
    <property type="molecule type" value="Genomic_DNA"/>
</dbReference>